<dbReference type="PANTHER" id="PTHR22916">
    <property type="entry name" value="GLYCOSYLTRANSFERASE"/>
    <property type="match status" value="1"/>
</dbReference>
<comment type="caution">
    <text evidence="4">The sequence shown here is derived from an EMBL/GenBank/DDBJ whole genome shotgun (WGS) entry which is preliminary data.</text>
</comment>
<keyword evidence="5" id="KW-1185">Reference proteome</keyword>
<evidence type="ECO:0000313" key="5">
    <source>
        <dbReference type="Proteomes" id="UP000621560"/>
    </source>
</evidence>
<dbReference type="Pfam" id="PF00535">
    <property type="entry name" value="Glycos_transf_2"/>
    <property type="match status" value="1"/>
</dbReference>
<evidence type="ECO:0000256" key="1">
    <source>
        <dbReference type="ARBA" id="ARBA00006739"/>
    </source>
</evidence>
<sequence>MSKVFKATSESVIENFQRKNFEIEQNTKLLEEALREQAALETEYLKLSKNLKVQIRKNNHNKRLKEKHKRKYSEIERSRTWRYTRFLRYLGSVYKKGFRKVNHSVQSEKFINESVALKKDLQRVERIKQKLFNLGFTERALEELNNIILKNDTQLNTQKNIAAWVLALWYANMRTNENAKKCLEMLSIVKENPKGIEIDRVCILEAECYILLGEIEKGKEILMKFVNKPGHIDYYLAISNTENKLSDKLNWINKGLQNYGINDIFICSNSSLKPYDRLYCEEFNTVKDNIQPKVSVIMPVYNAEHTVETAIKSILNQSWSNLELIIVDDCSNDNSLELVKKLAVKDHRIKILQNEQNAGPYVCRNMGIEISEGEFITCNDSDDWSHAQKIEFQVLHLINNPNVMGNTSQQVRATSDMEFYRRGNLRLVFTNISSFMFRKKPVLNKVGYLDEVRFGADSEYIRRVRKIFGKNSVADLSTGPLSFQRQSSTSLTGNSAFGYHGFLMGARQEYFESQSFYHQNATSLFYERNGNERPFPVPEPMLPNRIKSENELRKFDVIIISDFRKLTGNERELLELIKLSIDNNLKTGIIQMSLYEINPTYKMYDEIRSIIDGQNIQKVVYGEKVTSDKIIIFDSRVLIDYQKYVPSVKSKEVLVTIKNTRKDVIEKIEIMKKHLDFYFQCIDVTTWLPEEKDSISEGVAGTEINLLMEEWDYQYLFEHTKKIGYL</sequence>
<comment type="similarity">
    <text evidence="1">Belongs to the glycosyltransferase 2 family.</text>
</comment>
<dbReference type="EMBL" id="JACXIZ010000019">
    <property type="protein sequence ID" value="MBD2845924.1"/>
    <property type="molecule type" value="Genomic_DNA"/>
</dbReference>
<dbReference type="Proteomes" id="UP000621560">
    <property type="component" value="Unassembled WGS sequence"/>
</dbReference>
<reference evidence="4" key="1">
    <citation type="submission" date="2020-09" db="EMBL/GenBank/DDBJ databases">
        <title>A novel bacterium of genus Paenibacillus, isolated from South China Sea.</title>
        <authorList>
            <person name="Huang H."/>
            <person name="Mo K."/>
            <person name="Hu Y."/>
        </authorList>
    </citation>
    <scope>NUCLEOTIDE SEQUENCE</scope>
    <source>
        <strain evidence="4">IB182496</strain>
    </source>
</reference>
<feature type="coiled-coil region" evidence="2">
    <location>
        <begin position="13"/>
        <end position="50"/>
    </location>
</feature>
<dbReference type="InterPro" id="IPR001173">
    <property type="entry name" value="Glyco_trans_2-like"/>
</dbReference>
<dbReference type="GO" id="GO:0016758">
    <property type="term" value="F:hexosyltransferase activity"/>
    <property type="evidence" value="ECO:0007669"/>
    <property type="project" value="UniProtKB-ARBA"/>
</dbReference>
<dbReference type="PANTHER" id="PTHR22916:SF3">
    <property type="entry name" value="UDP-GLCNAC:BETAGAL BETA-1,3-N-ACETYLGLUCOSAMINYLTRANSFERASE-LIKE PROTEIN 1"/>
    <property type="match status" value="1"/>
</dbReference>
<proteinExistence type="inferred from homology"/>
<dbReference type="CDD" id="cd00761">
    <property type="entry name" value="Glyco_tranf_GTA_type"/>
    <property type="match status" value="1"/>
</dbReference>
<accession>A0A927GRR2</accession>
<evidence type="ECO:0000256" key="2">
    <source>
        <dbReference type="SAM" id="Coils"/>
    </source>
</evidence>
<feature type="domain" description="Glycosyltransferase 2-like" evidence="3">
    <location>
        <begin position="295"/>
        <end position="414"/>
    </location>
</feature>
<evidence type="ECO:0000313" key="4">
    <source>
        <dbReference type="EMBL" id="MBD2845924.1"/>
    </source>
</evidence>
<name>A0A927GRR2_9BACL</name>
<dbReference type="RefSeq" id="WP_190917955.1">
    <property type="nucleotide sequence ID" value="NZ_JACXIZ010000019.1"/>
</dbReference>
<dbReference type="InterPro" id="IPR029044">
    <property type="entry name" value="Nucleotide-diphossugar_trans"/>
</dbReference>
<keyword evidence="2" id="KW-0175">Coiled coil</keyword>
<gene>
    <name evidence="4" type="ORF">IDH44_12035</name>
</gene>
<dbReference type="SUPFAM" id="SSF53448">
    <property type="entry name" value="Nucleotide-diphospho-sugar transferases"/>
    <property type="match status" value="1"/>
</dbReference>
<dbReference type="AlphaFoldDB" id="A0A927GRR2"/>
<organism evidence="4 5">
    <name type="scientific">Paenibacillus sabuli</name>
    <dbReference type="NCBI Taxonomy" id="2772509"/>
    <lineage>
        <taxon>Bacteria</taxon>
        <taxon>Bacillati</taxon>
        <taxon>Bacillota</taxon>
        <taxon>Bacilli</taxon>
        <taxon>Bacillales</taxon>
        <taxon>Paenibacillaceae</taxon>
        <taxon>Paenibacillus</taxon>
    </lineage>
</organism>
<protein>
    <submittedName>
        <fullName evidence="4">Glycosyltransferase family 2 protein</fullName>
    </submittedName>
</protein>
<evidence type="ECO:0000259" key="3">
    <source>
        <dbReference type="Pfam" id="PF00535"/>
    </source>
</evidence>
<dbReference type="Gene3D" id="3.90.550.10">
    <property type="entry name" value="Spore Coat Polysaccharide Biosynthesis Protein SpsA, Chain A"/>
    <property type="match status" value="1"/>
</dbReference>